<dbReference type="InterPro" id="IPR013083">
    <property type="entry name" value="Znf_RING/FYVE/PHD"/>
</dbReference>
<dbReference type="CDD" id="cd16470">
    <property type="entry name" value="RING-H2_RNF25"/>
    <property type="match status" value="1"/>
</dbReference>
<sequence>MCSVLSEIEVLQSIYLDELHVANTCDGWEVSLVLYPSTAEDSVSQFVRLTLKLTLDQQYPSSPPSISIHNPRGLSDDMLSSVCSCLQTEAESCLGSPVLYQLIEKAKEILTESNIPHGNCVICLYGFKEGEAFTKTSCYHYFHSHCLGRYVTHSEEEIREREKERKQDKTRHRADQQELTVVCPVCREPLTYDAGQLLSSPAPLFPKEGAEIGTHFRQKWCELQELLDRQRAKGGIIDPDVESNRFLIRINEVPPEGQNGDQDAVLPPSQAAPLDDVHIQADQSRATLWPCRGGTGHRRQGPFKGPRRGGRGRPHPPRRPSPPTESLNKLHLPSDDSHHYPTAQAPIKPKPRGPPKVVDTEPAPTKTDKEGPTDLKHKESPDSTDKQQMSQPTSGDRDTDCPPAAGELESGPDKQGRRRGYRPGVSQQQQQPGQWHERHPRGTNQWGAPGGGIIIGRDGAQGAGEAGPVGDTVGAPTRKWWREMLVERRFYDKGPQEGQRLTVSAPPLSPHVEQSPVPKLTFIIITSYLPLHCFCPALWYAHSCTLV</sequence>
<feature type="region of interest" description="Disordered" evidence="15">
    <location>
        <begin position="286"/>
        <end position="450"/>
    </location>
</feature>
<comment type="subcellular location">
    <subcellularLocation>
        <location evidence="2">Cytoplasm</location>
    </subcellularLocation>
</comment>
<dbReference type="GO" id="GO:0005634">
    <property type="term" value="C:nucleus"/>
    <property type="evidence" value="ECO:0007669"/>
    <property type="project" value="TreeGrafter"/>
</dbReference>
<evidence type="ECO:0000256" key="3">
    <source>
        <dbReference type="ARBA" id="ARBA00004906"/>
    </source>
</evidence>
<dbReference type="InterPro" id="IPR006575">
    <property type="entry name" value="RWD_dom"/>
</dbReference>
<dbReference type="EMBL" id="JAOPHQ010003194">
    <property type="protein sequence ID" value="KAK0143887.1"/>
    <property type="molecule type" value="Genomic_DNA"/>
</dbReference>
<dbReference type="Pfam" id="PF05773">
    <property type="entry name" value="RWD"/>
    <property type="match status" value="1"/>
</dbReference>
<keyword evidence="5" id="KW-0963">Cytoplasm</keyword>
<evidence type="ECO:0000256" key="10">
    <source>
        <dbReference type="ARBA" id="ARBA00022833"/>
    </source>
</evidence>
<dbReference type="InterPro" id="IPR001841">
    <property type="entry name" value="Znf_RING"/>
</dbReference>
<keyword evidence="6" id="KW-0808">Transferase</keyword>
<dbReference type="PANTHER" id="PTHR13198:SF4">
    <property type="entry name" value="E3 UBIQUITIN-PROTEIN LIGASE RNF25"/>
    <property type="match status" value="1"/>
</dbReference>
<evidence type="ECO:0000256" key="14">
    <source>
        <dbReference type="PROSITE-ProRule" id="PRU00175"/>
    </source>
</evidence>
<dbReference type="InterPro" id="IPR039133">
    <property type="entry name" value="RNF25"/>
</dbReference>
<name>A0AA47P1V4_MERPO</name>
<protein>
    <recommendedName>
        <fullName evidence="12">E3 ubiquitin-protein ligase RNF25</fullName>
        <ecNumber evidence="4">2.3.2.27</ecNumber>
    </recommendedName>
    <alternativeName>
        <fullName evidence="13">RING finger protein 25</fullName>
    </alternativeName>
</protein>
<comment type="pathway">
    <text evidence="3">Protein modification; protein ubiquitination.</text>
</comment>
<dbReference type="PROSITE" id="PS50089">
    <property type="entry name" value="ZF_RING_2"/>
    <property type="match status" value="1"/>
</dbReference>
<evidence type="ECO:0000256" key="4">
    <source>
        <dbReference type="ARBA" id="ARBA00012483"/>
    </source>
</evidence>
<dbReference type="AlphaFoldDB" id="A0AA47P1V4"/>
<evidence type="ECO:0000256" key="9">
    <source>
        <dbReference type="ARBA" id="ARBA00022786"/>
    </source>
</evidence>
<gene>
    <name evidence="18" type="primary">RNF25_1</name>
    <name evidence="18" type="ORF">N1851_017790</name>
</gene>
<dbReference type="Gene3D" id="3.10.110.10">
    <property type="entry name" value="Ubiquitin Conjugating Enzyme"/>
    <property type="match status" value="1"/>
</dbReference>
<dbReference type="Proteomes" id="UP001174136">
    <property type="component" value="Unassembled WGS sequence"/>
</dbReference>
<evidence type="ECO:0000313" key="19">
    <source>
        <dbReference type="Proteomes" id="UP001174136"/>
    </source>
</evidence>
<evidence type="ECO:0000256" key="15">
    <source>
        <dbReference type="SAM" id="MobiDB-lite"/>
    </source>
</evidence>
<dbReference type="GO" id="GO:0016567">
    <property type="term" value="P:protein ubiquitination"/>
    <property type="evidence" value="ECO:0007669"/>
    <property type="project" value="TreeGrafter"/>
</dbReference>
<keyword evidence="19" id="KW-1185">Reference proteome</keyword>
<dbReference type="Gene3D" id="3.30.40.10">
    <property type="entry name" value="Zinc/RING finger domain, C3HC4 (zinc finger)"/>
    <property type="match status" value="1"/>
</dbReference>
<comment type="caution">
    <text evidence="18">The sequence shown here is derived from an EMBL/GenBank/DDBJ whole genome shotgun (WGS) entry which is preliminary data.</text>
</comment>
<dbReference type="FunFam" id="3.10.110.10:FF:000052">
    <property type="entry name" value="Putative e3 ubiquitin-protein ligase rnf25"/>
    <property type="match status" value="1"/>
</dbReference>
<evidence type="ECO:0000256" key="8">
    <source>
        <dbReference type="ARBA" id="ARBA00022771"/>
    </source>
</evidence>
<feature type="compositionally biased region" description="Basic and acidic residues" evidence="15">
    <location>
        <begin position="366"/>
        <end position="385"/>
    </location>
</feature>
<evidence type="ECO:0000256" key="13">
    <source>
        <dbReference type="ARBA" id="ARBA00075535"/>
    </source>
</evidence>
<dbReference type="PROSITE" id="PS50908">
    <property type="entry name" value="RWD"/>
    <property type="match status" value="1"/>
</dbReference>
<feature type="compositionally biased region" description="Basic residues" evidence="15">
    <location>
        <begin position="295"/>
        <end position="318"/>
    </location>
</feature>
<dbReference type="SUPFAM" id="SSF57850">
    <property type="entry name" value="RING/U-box"/>
    <property type="match status" value="1"/>
</dbReference>
<dbReference type="CDD" id="cd23818">
    <property type="entry name" value="RWD_RNF25"/>
    <property type="match status" value="1"/>
</dbReference>
<evidence type="ECO:0000256" key="5">
    <source>
        <dbReference type="ARBA" id="ARBA00022490"/>
    </source>
</evidence>
<evidence type="ECO:0000256" key="1">
    <source>
        <dbReference type="ARBA" id="ARBA00000900"/>
    </source>
</evidence>
<dbReference type="FunFam" id="3.30.40.10:FF:000215">
    <property type="entry name" value="E3 ubiquitin-protein ligase RNF25"/>
    <property type="match status" value="1"/>
</dbReference>
<evidence type="ECO:0000259" key="16">
    <source>
        <dbReference type="PROSITE" id="PS50089"/>
    </source>
</evidence>
<keyword evidence="9" id="KW-0833">Ubl conjugation pathway</keyword>
<dbReference type="SUPFAM" id="SSF54495">
    <property type="entry name" value="UBC-like"/>
    <property type="match status" value="1"/>
</dbReference>
<comment type="similarity">
    <text evidence="11">Belongs to the RNF25 family.</text>
</comment>
<reference evidence="18" key="1">
    <citation type="journal article" date="2023" name="Front. Mar. Sci.">
        <title>A new Merluccius polli reference genome to investigate the effects of global change in West African waters.</title>
        <authorList>
            <person name="Mateo J.L."/>
            <person name="Blanco-Fernandez C."/>
            <person name="Garcia-Vazquez E."/>
            <person name="Machado-Schiaffino G."/>
        </authorList>
    </citation>
    <scope>NUCLEOTIDE SEQUENCE</scope>
    <source>
        <strain evidence="18">C29</strain>
        <tissue evidence="18">Fin</tissue>
    </source>
</reference>
<dbReference type="SMART" id="SM00184">
    <property type="entry name" value="RING"/>
    <property type="match status" value="1"/>
</dbReference>
<keyword evidence="7" id="KW-0479">Metal-binding</keyword>
<organism evidence="18 19">
    <name type="scientific">Merluccius polli</name>
    <name type="common">Benguela hake</name>
    <name type="synonym">Merluccius cadenati</name>
    <dbReference type="NCBI Taxonomy" id="89951"/>
    <lineage>
        <taxon>Eukaryota</taxon>
        <taxon>Metazoa</taxon>
        <taxon>Chordata</taxon>
        <taxon>Craniata</taxon>
        <taxon>Vertebrata</taxon>
        <taxon>Euteleostomi</taxon>
        <taxon>Actinopterygii</taxon>
        <taxon>Neopterygii</taxon>
        <taxon>Teleostei</taxon>
        <taxon>Neoteleostei</taxon>
        <taxon>Acanthomorphata</taxon>
        <taxon>Zeiogadaria</taxon>
        <taxon>Gadariae</taxon>
        <taxon>Gadiformes</taxon>
        <taxon>Gadoidei</taxon>
        <taxon>Merlucciidae</taxon>
        <taxon>Merluccius</taxon>
    </lineage>
</organism>
<dbReference type="EC" id="2.3.2.27" evidence="4"/>
<feature type="domain" description="RWD" evidence="17">
    <location>
        <begin position="6"/>
        <end position="113"/>
    </location>
</feature>
<dbReference type="GO" id="GO:0008270">
    <property type="term" value="F:zinc ion binding"/>
    <property type="evidence" value="ECO:0007669"/>
    <property type="project" value="UniProtKB-KW"/>
</dbReference>
<dbReference type="InterPro" id="IPR016135">
    <property type="entry name" value="UBQ-conjugating_enzyme/RWD"/>
</dbReference>
<evidence type="ECO:0000256" key="6">
    <source>
        <dbReference type="ARBA" id="ARBA00022679"/>
    </source>
</evidence>
<evidence type="ECO:0000256" key="7">
    <source>
        <dbReference type="ARBA" id="ARBA00022723"/>
    </source>
</evidence>
<evidence type="ECO:0000256" key="11">
    <source>
        <dbReference type="ARBA" id="ARBA00060737"/>
    </source>
</evidence>
<dbReference type="PANTHER" id="PTHR13198">
    <property type="entry name" value="RING FINGER PROTEIN 25"/>
    <property type="match status" value="1"/>
</dbReference>
<comment type="catalytic activity">
    <reaction evidence="1">
        <text>S-ubiquitinyl-[E2 ubiquitin-conjugating enzyme]-L-cysteine + [acceptor protein]-L-lysine = [E2 ubiquitin-conjugating enzyme]-L-cysteine + N(6)-ubiquitinyl-[acceptor protein]-L-lysine.</text>
        <dbReference type="EC" id="2.3.2.27"/>
    </reaction>
</comment>
<evidence type="ECO:0000313" key="18">
    <source>
        <dbReference type="EMBL" id="KAK0143887.1"/>
    </source>
</evidence>
<dbReference type="SMART" id="SM00591">
    <property type="entry name" value="RWD"/>
    <property type="match status" value="1"/>
</dbReference>
<accession>A0AA47P1V4</accession>
<evidence type="ECO:0000259" key="17">
    <source>
        <dbReference type="PROSITE" id="PS50908"/>
    </source>
</evidence>
<dbReference type="Pfam" id="PF17123">
    <property type="entry name" value="zf-RING_11"/>
    <property type="match status" value="1"/>
</dbReference>
<evidence type="ECO:0000256" key="12">
    <source>
        <dbReference type="ARBA" id="ARBA00067354"/>
    </source>
</evidence>
<dbReference type="GO" id="GO:0061630">
    <property type="term" value="F:ubiquitin protein ligase activity"/>
    <property type="evidence" value="ECO:0007669"/>
    <property type="project" value="UniProtKB-EC"/>
</dbReference>
<dbReference type="GO" id="GO:0005737">
    <property type="term" value="C:cytoplasm"/>
    <property type="evidence" value="ECO:0007669"/>
    <property type="project" value="UniProtKB-SubCell"/>
</dbReference>
<evidence type="ECO:0000256" key="2">
    <source>
        <dbReference type="ARBA" id="ARBA00004496"/>
    </source>
</evidence>
<feature type="domain" description="RING-type" evidence="16">
    <location>
        <begin position="120"/>
        <end position="187"/>
    </location>
</feature>
<keyword evidence="8 14" id="KW-0863">Zinc-finger</keyword>
<proteinExistence type="inferred from homology"/>
<keyword evidence="10" id="KW-0862">Zinc</keyword>